<organism evidence="6 7">
    <name type="scientific">Xenopus laevis</name>
    <name type="common">African clawed frog</name>
    <dbReference type="NCBI Taxonomy" id="8355"/>
    <lineage>
        <taxon>Eukaryota</taxon>
        <taxon>Metazoa</taxon>
        <taxon>Chordata</taxon>
        <taxon>Craniata</taxon>
        <taxon>Vertebrata</taxon>
        <taxon>Euteleostomi</taxon>
        <taxon>Amphibia</taxon>
        <taxon>Batrachia</taxon>
        <taxon>Anura</taxon>
        <taxon>Pipoidea</taxon>
        <taxon>Pipidae</taxon>
        <taxon>Xenopodinae</taxon>
        <taxon>Xenopus</taxon>
        <taxon>Xenopus</taxon>
    </lineage>
</organism>
<dbReference type="GO" id="GO:0005730">
    <property type="term" value="C:nucleolus"/>
    <property type="evidence" value="ECO:0007669"/>
    <property type="project" value="TreeGrafter"/>
</dbReference>
<dbReference type="PROSITE" id="PS51827">
    <property type="entry name" value="XTBD"/>
    <property type="match status" value="1"/>
</dbReference>
<keyword evidence="3" id="KW-0539">Nucleus</keyword>
<evidence type="ECO:0000313" key="7">
    <source>
        <dbReference type="Proteomes" id="UP000694892"/>
    </source>
</evidence>
<feature type="region of interest" description="Disordered" evidence="4">
    <location>
        <begin position="118"/>
        <end position="263"/>
    </location>
</feature>
<dbReference type="EMBL" id="CM004467">
    <property type="protein sequence ID" value="OCT96920.1"/>
    <property type="molecule type" value="Genomic_DNA"/>
</dbReference>
<dbReference type="InterPro" id="IPR058828">
    <property type="entry name" value="DSRM_CARF/NKRF"/>
</dbReference>
<gene>
    <name evidence="6" type="ORF">XELAEV_18009137mg</name>
</gene>
<proteinExistence type="inferred from homology"/>
<evidence type="ECO:0000256" key="4">
    <source>
        <dbReference type="SAM" id="MobiDB-lite"/>
    </source>
</evidence>
<feature type="compositionally biased region" description="Basic and acidic residues" evidence="4">
    <location>
        <begin position="183"/>
        <end position="193"/>
    </location>
</feature>
<feature type="domain" description="XRN2-binding (XTBD)" evidence="5">
    <location>
        <begin position="21"/>
        <end position="118"/>
    </location>
</feature>
<evidence type="ECO:0000256" key="3">
    <source>
        <dbReference type="ARBA" id="ARBA00023242"/>
    </source>
</evidence>
<evidence type="ECO:0000259" key="5">
    <source>
        <dbReference type="PROSITE" id="PS51827"/>
    </source>
</evidence>
<dbReference type="Proteomes" id="UP000694892">
    <property type="component" value="Chromosome 1S"/>
</dbReference>
<sequence length="413" mass="46670">MASEDEVSEFLGQNPETAAWLERVRGQCESDKLWRYRREFILRNLSDVCGEGEIPPPPETNHKELDRLLAYSMVWANHVFTGCRYPIQVMEKVLKMAENIKVTDAPTHTTRDELVAKVKKRGNSSSNEGVEELPRKKQKSNDHGARESSYIDDTVEIRNQPGDARERSSGKICDGYIPSTSLNKREAHSRTDVNTEFYEESGNGRPLPVSKAKSSLNPPEEAGYKHAATQGRKSHSDSRYQTAVKGPSQSSDNALKTTRRFTTEHTKERQPFFNRLYKTVAWKLVSAGGFNANLNHEELLNTSIESLKATLEIAFVPLKDLADFPQNKTSQENTVCELRCKSVYLGMGCGKTMDTAKAVAFREAVKLFLKKKVVVRICRRKFNGRDVEDLVLVDEEFRPPNLPPAVKNPHELV</sequence>
<dbReference type="InterPro" id="IPR021859">
    <property type="entry name" value="XTBD"/>
</dbReference>
<comment type="similarity">
    <text evidence="2">Belongs to the CARF family.</text>
</comment>
<dbReference type="AlphaFoldDB" id="A0A974I0K1"/>
<name>A0A974I0K1_XENLA</name>
<comment type="subcellular location">
    <subcellularLocation>
        <location evidence="1">Nucleus</location>
        <location evidence="1">Nucleoplasm</location>
    </subcellularLocation>
</comment>
<evidence type="ECO:0000256" key="2">
    <source>
        <dbReference type="ARBA" id="ARBA00010053"/>
    </source>
</evidence>
<protein>
    <recommendedName>
        <fullName evidence="5">XRN2-binding (XTBD) domain-containing protein</fullName>
    </recommendedName>
</protein>
<evidence type="ECO:0000256" key="1">
    <source>
        <dbReference type="ARBA" id="ARBA00004642"/>
    </source>
</evidence>
<accession>A0A974I0K1</accession>
<feature type="compositionally biased region" description="Basic and acidic residues" evidence="4">
    <location>
        <begin position="132"/>
        <end position="146"/>
    </location>
</feature>
<evidence type="ECO:0000313" key="6">
    <source>
        <dbReference type="EMBL" id="OCT96920.1"/>
    </source>
</evidence>
<dbReference type="PANTHER" id="PTHR16148:SF11">
    <property type="entry name" value="CDKN2A-INTERACTING PROTEIN"/>
    <property type="match status" value="1"/>
</dbReference>
<dbReference type="Pfam" id="PF26535">
    <property type="entry name" value="DSRM_CARF"/>
    <property type="match status" value="1"/>
</dbReference>
<reference evidence="7" key="1">
    <citation type="journal article" date="2016" name="Nature">
        <title>Genome evolution in the allotetraploid frog Xenopus laevis.</title>
        <authorList>
            <person name="Session A.M."/>
            <person name="Uno Y."/>
            <person name="Kwon T."/>
            <person name="Chapman J.A."/>
            <person name="Toyoda A."/>
            <person name="Takahashi S."/>
            <person name="Fukui A."/>
            <person name="Hikosaka A."/>
            <person name="Suzuki A."/>
            <person name="Kondo M."/>
            <person name="van Heeringen S.J."/>
            <person name="Quigley I."/>
            <person name="Heinz S."/>
            <person name="Ogino H."/>
            <person name="Ochi H."/>
            <person name="Hellsten U."/>
            <person name="Lyons J.B."/>
            <person name="Simakov O."/>
            <person name="Putnam N."/>
            <person name="Stites J."/>
            <person name="Kuroki Y."/>
            <person name="Tanaka T."/>
            <person name="Michiue T."/>
            <person name="Watanabe M."/>
            <person name="Bogdanovic O."/>
            <person name="Lister R."/>
            <person name="Georgiou G."/>
            <person name="Paranjpe S.S."/>
            <person name="van Kruijsbergen I."/>
            <person name="Shu S."/>
            <person name="Carlson J."/>
            <person name="Kinoshita T."/>
            <person name="Ohta Y."/>
            <person name="Mawaribuchi S."/>
            <person name="Jenkins J."/>
            <person name="Grimwood J."/>
            <person name="Schmutz J."/>
            <person name="Mitros T."/>
            <person name="Mozaffari S.V."/>
            <person name="Suzuki Y."/>
            <person name="Haramoto Y."/>
            <person name="Yamamoto T.S."/>
            <person name="Takagi C."/>
            <person name="Heald R."/>
            <person name="Miller K."/>
            <person name="Haudenschild C."/>
            <person name="Kitzman J."/>
            <person name="Nakayama T."/>
            <person name="Izutsu Y."/>
            <person name="Robert J."/>
            <person name="Fortriede J."/>
            <person name="Burns K."/>
            <person name="Lotay V."/>
            <person name="Karimi K."/>
            <person name="Yasuoka Y."/>
            <person name="Dichmann D.S."/>
            <person name="Flajnik M.F."/>
            <person name="Houston D.W."/>
            <person name="Shendure J."/>
            <person name="DuPasquier L."/>
            <person name="Vize P.D."/>
            <person name="Zorn A.M."/>
            <person name="Ito M."/>
            <person name="Marcotte E.M."/>
            <person name="Wallingford J.B."/>
            <person name="Ito Y."/>
            <person name="Asashima M."/>
            <person name="Ueno N."/>
            <person name="Matsuda Y."/>
            <person name="Veenstra G.J."/>
            <person name="Fujiyama A."/>
            <person name="Harland R.M."/>
            <person name="Taira M."/>
            <person name="Rokhsar D.S."/>
        </authorList>
    </citation>
    <scope>NUCLEOTIDE SEQUENCE [LARGE SCALE GENOMIC DNA]</scope>
    <source>
        <strain evidence="7">J</strain>
    </source>
</reference>
<dbReference type="OMA" id="PNMAQEV"/>
<dbReference type="GO" id="GO:0005654">
    <property type="term" value="C:nucleoplasm"/>
    <property type="evidence" value="ECO:0007669"/>
    <property type="project" value="UniProtKB-SubCell"/>
</dbReference>
<feature type="compositionally biased region" description="Polar residues" evidence="4">
    <location>
        <begin position="247"/>
        <end position="256"/>
    </location>
</feature>
<dbReference type="Pfam" id="PF11952">
    <property type="entry name" value="XTBD"/>
    <property type="match status" value="1"/>
</dbReference>
<dbReference type="PANTHER" id="PTHR16148">
    <property type="entry name" value="NF-KAPPA-B-REPRESSING FACTOR-RELATED"/>
    <property type="match status" value="1"/>
</dbReference>